<protein>
    <recommendedName>
        <fullName evidence="3">Cytochrome C biogenesis protein transmembrane domain-containing protein</fullName>
    </recommendedName>
</protein>
<keyword evidence="1" id="KW-0812">Transmembrane</keyword>
<name>X1K7V9_9ZZZZ</name>
<gene>
    <name evidence="2" type="ORF">S06H3_21042</name>
</gene>
<organism evidence="2">
    <name type="scientific">marine sediment metagenome</name>
    <dbReference type="NCBI Taxonomy" id="412755"/>
    <lineage>
        <taxon>unclassified sequences</taxon>
        <taxon>metagenomes</taxon>
        <taxon>ecological metagenomes</taxon>
    </lineage>
</organism>
<sequence length="102" mass="11151">GIIFGSLIAGFLISFLEFGCTGQVYLPTITFMVSKAGFSLKPLFALLLYNIMFILPLIVIAFLATIFTTKKIAKSMEAKIPLIKLFTAVLFFALGIILILLA</sequence>
<proteinExistence type="predicted"/>
<evidence type="ECO:0000256" key="1">
    <source>
        <dbReference type="SAM" id="Phobius"/>
    </source>
</evidence>
<feature type="transmembrane region" description="Helical" evidence="1">
    <location>
        <begin position="7"/>
        <end position="26"/>
    </location>
</feature>
<evidence type="ECO:0008006" key="3">
    <source>
        <dbReference type="Google" id="ProtNLM"/>
    </source>
</evidence>
<dbReference type="AlphaFoldDB" id="X1K7V9"/>
<keyword evidence="1" id="KW-0472">Membrane</keyword>
<keyword evidence="1" id="KW-1133">Transmembrane helix</keyword>
<evidence type="ECO:0000313" key="2">
    <source>
        <dbReference type="EMBL" id="GAI03102.1"/>
    </source>
</evidence>
<feature type="transmembrane region" description="Helical" evidence="1">
    <location>
        <begin position="81"/>
        <end position="101"/>
    </location>
</feature>
<feature type="transmembrane region" description="Helical" evidence="1">
    <location>
        <begin position="46"/>
        <end position="69"/>
    </location>
</feature>
<reference evidence="2" key="1">
    <citation type="journal article" date="2014" name="Front. Microbiol.">
        <title>High frequency of phylogenetically diverse reductive dehalogenase-homologous genes in deep subseafloor sedimentary metagenomes.</title>
        <authorList>
            <person name="Kawai M."/>
            <person name="Futagami T."/>
            <person name="Toyoda A."/>
            <person name="Takaki Y."/>
            <person name="Nishi S."/>
            <person name="Hori S."/>
            <person name="Arai W."/>
            <person name="Tsubouchi T."/>
            <person name="Morono Y."/>
            <person name="Uchiyama I."/>
            <person name="Ito T."/>
            <person name="Fujiyama A."/>
            <person name="Inagaki F."/>
            <person name="Takami H."/>
        </authorList>
    </citation>
    <scope>NUCLEOTIDE SEQUENCE</scope>
    <source>
        <strain evidence="2">Expedition CK06-06</strain>
    </source>
</reference>
<dbReference type="EMBL" id="BARV01010986">
    <property type="protein sequence ID" value="GAI03102.1"/>
    <property type="molecule type" value="Genomic_DNA"/>
</dbReference>
<accession>X1K7V9</accession>
<feature type="non-terminal residue" evidence="2">
    <location>
        <position position="1"/>
    </location>
</feature>
<comment type="caution">
    <text evidence="2">The sequence shown here is derived from an EMBL/GenBank/DDBJ whole genome shotgun (WGS) entry which is preliminary data.</text>
</comment>